<reference evidence="1 2" key="1">
    <citation type="submission" date="2021-06" db="EMBL/GenBank/DDBJ databases">
        <authorList>
            <person name="Palmer J.M."/>
        </authorList>
    </citation>
    <scope>NUCLEOTIDE SEQUENCE [LARGE SCALE GENOMIC DNA]</scope>
    <source>
        <strain evidence="1 2">XC_2019</strain>
        <tissue evidence="1">Muscle</tissue>
    </source>
</reference>
<proteinExistence type="predicted"/>
<organism evidence="1 2">
    <name type="scientific">Xenoophorus captivus</name>
    <dbReference type="NCBI Taxonomy" id="1517983"/>
    <lineage>
        <taxon>Eukaryota</taxon>
        <taxon>Metazoa</taxon>
        <taxon>Chordata</taxon>
        <taxon>Craniata</taxon>
        <taxon>Vertebrata</taxon>
        <taxon>Euteleostomi</taxon>
        <taxon>Actinopterygii</taxon>
        <taxon>Neopterygii</taxon>
        <taxon>Teleostei</taxon>
        <taxon>Neoteleostei</taxon>
        <taxon>Acanthomorphata</taxon>
        <taxon>Ovalentaria</taxon>
        <taxon>Atherinomorphae</taxon>
        <taxon>Cyprinodontiformes</taxon>
        <taxon>Goodeidae</taxon>
        <taxon>Xenoophorus</taxon>
    </lineage>
</organism>
<accession>A0ABV0QY16</accession>
<keyword evidence="2" id="KW-1185">Reference proteome</keyword>
<comment type="caution">
    <text evidence="1">The sequence shown here is derived from an EMBL/GenBank/DDBJ whole genome shotgun (WGS) entry which is preliminary data.</text>
</comment>
<gene>
    <name evidence="1" type="ORF">XENOCAPTIV_002266</name>
</gene>
<evidence type="ECO:0000313" key="1">
    <source>
        <dbReference type="EMBL" id="MEQ2200731.1"/>
    </source>
</evidence>
<name>A0ABV0QY16_9TELE</name>
<sequence length="79" mass="9138">MLQRSYFLSQWGVCQTLAEKIGWSRKDIIDGLNQELDPMWIRLPGLCPRYFSVCCLLMHGKCPLSLHPYQPTTASFLHP</sequence>
<dbReference type="EMBL" id="JAHRIN010026434">
    <property type="protein sequence ID" value="MEQ2200731.1"/>
    <property type="molecule type" value="Genomic_DNA"/>
</dbReference>
<evidence type="ECO:0000313" key="2">
    <source>
        <dbReference type="Proteomes" id="UP001434883"/>
    </source>
</evidence>
<feature type="non-terminal residue" evidence="1">
    <location>
        <position position="1"/>
    </location>
</feature>
<dbReference type="Proteomes" id="UP001434883">
    <property type="component" value="Unassembled WGS sequence"/>
</dbReference>
<protein>
    <submittedName>
        <fullName evidence="1">Uncharacterized protein</fullName>
    </submittedName>
</protein>